<keyword evidence="2" id="KW-0540">Nuclease</keyword>
<dbReference type="GO" id="GO:0004519">
    <property type="term" value="F:endonuclease activity"/>
    <property type="evidence" value="ECO:0007669"/>
    <property type="project" value="UniProtKB-KW"/>
</dbReference>
<accession>A0A7Z0HXI8</accession>
<gene>
    <name evidence="2" type="ORF">HUK65_04005</name>
</gene>
<dbReference type="InterPro" id="IPR015947">
    <property type="entry name" value="PUA-like_sf"/>
</dbReference>
<dbReference type="SUPFAM" id="SSF88697">
    <property type="entry name" value="PUA domain-like"/>
    <property type="match status" value="1"/>
</dbReference>
<protein>
    <submittedName>
        <fullName evidence="2">HNH endonuclease</fullName>
    </submittedName>
</protein>
<keyword evidence="3" id="KW-1185">Reference proteome</keyword>
<keyword evidence="2" id="KW-0378">Hydrolase</keyword>
<dbReference type="EMBL" id="JACBXS010000006">
    <property type="protein sequence ID" value="NYS24146.1"/>
    <property type="molecule type" value="Genomic_DNA"/>
</dbReference>
<comment type="caution">
    <text evidence="2">The sequence shown here is derived from an EMBL/GenBank/DDBJ whole genome shotgun (WGS) entry which is preliminary data.</text>
</comment>
<dbReference type="RefSeq" id="WP_179904853.1">
    <property type="nucleotide sequence ID" value="NZ_JACBXS010000006.1"/>
</dbReference>
<organism evidence="2 3">
    <name type="scientific">Rhabdonatronobacter sediminivivens</name>
    <dbReference type="NCBI Taxonomy" id="2743469"/>
    <lineage>
        <taxon>Bacteria</taxon>
        <taxon>Pseudomonadati</taxon>
        <taxon>Pseudomonadota</taxon>
        <taxon>Alphaproteobacteria</taxon>
        <taxon>Rhodobacterales</taxon>
        <taxon>Paracoccaceae</taxon>
        <taxon>Rhabdonatronobacter</taxon>
    </lineage>
</organism>
<name>A0A7Z0HXI8_9RHOB</name>
<dbReference type="InterPro" id="IPR003615">
    <property type="entry name" value="HNH_nuc"/>
</dbReference>
<dbReference type="Pfam" id="PF13391">
    <property type="entry name" value="HNH_2"/>
    <property type="match status" value="1"/>
</dbReference>
<sequence>MANAVFIQNPDSIYDDRPGLAYHFPRSYLRRVKRTVGDWVIFYEGKRGAKGYVGIQRVASVAPDPAREDHFYAFLDLSTRWDFERIVPRADLTGSAWEASLRGTDGRPITGGANAAAVRLLSFAEFTAIVTAGLEPLQAPEALPRDQAAHQLSGFAEVQAPFGDAALRPLRPEVLVSRAARDASFARMVRMAYKGRCAISGLDLRNGGGRAEVQAAHIRPVHADGPDTVQNGLALSGTVHWMFDRGLIAVGARHEILVSDNKVAPDVRQRLICPGGRLHLPENPRHHPHPEFLRWHRENVFGAAA</sequence>
<evidence type="ECO:0000313" key="2">
    <source>
        <dbReference type="EMBL" id="NYS24146.1"/>
    </source>
</evidence>
<reference evidence="2 3" key="1">
    <citation type="journal article" date="2000" name="Arch. Microbiol.">
        <title>Rhodobaca bogoriensis gen. nov. and sp. nov., an alkaliphilic purple nonsulfur bacterium from African Rift Valley soda lakes.</title>
        <authorList>
            <person name="Milford A.D."/>
            <person name="Achenbach L.A."/>
            <person name="Jung D.O."/>
            <person name="Madigan M.T."/>
        </authorList>
    </citation>
    <scope>NUCLEOTIDE SEQUENCE [LARGE SCALE GENOMIC DNA]</scope>
    <source>
        <strain evidence="2 3">2376</strain>
    </source>
</reference>
<evidence type="ECO:0000313" key="3">
    <source>
        <dbReference type="Proteomes" id="UP000529417"/>
    </source>
</evidence>
<proteinExistence type="predicted"/>
<dbReference type="AlphaFoldDB" id="A0A7Z0HXI8"/>
<evidence type="ECO:0000259" key="1">
    <source>
        <dbReference type="Pfam" id="PF13391"/>
    </source>
</evidence>
<keyword evidence="2" id="KW-0255">Endonuclease</keyword>
<dbReference type="Proteomes" id="UP000529417">
    <property type="component" value="Unassembled WGS sequence"/>
</dbReference>
<feature type="domain" description="HNH nuclease" evidence="1">
    <location>
        <begin position="197"/>
        <end position="250"/>
    </location>
</feature>